<protein>
    <submittedName>
        <fullName evidence="3">Oxidoreductase</fullName>
    </submittedName>
</protein>
<dbReference type="InterPro" id="IPR051265">
    <property type="entry name" value="HIBADH-related_NP60_sf"/>
</dbReference>
<dbReference type="Proteomes" id="UP000078397">
    <property type="component" value="Unassembled WGS sequence"/>
</dbReference>
<dbReference type="PANTHER" id="PTHR43580:SF2">
    <property type="entry name" value="CYTOKINE-LIKE NUCLEAR FACTOR N-PAC"/>
    <property type="match status" value="1"/>
</dbReference>
<dbReference type="RefSeq" id="XP_018148522.1">
    <property type="nucleotide sequence ID" value="XM_018280437.1"/>
</dbReference>
<evidence type="ECO:0000259" key="1">
    <source>
        <dbReference type="Pfam" id="PF03446"/>
    </source>
</evidence>
<evidence type="ECO:0000313" key="4">
    <source>
        <dbReference type="Proteomes" id="UP000078397"/>
    </source>
</evidence>
<dbReference type="InterPro" id="IPR036291">
    <property type="entry name" value="NAD(P)-bd_dom_sf"/>
</dbReference>
<gene>
    <name evidence="3" type="ORF">VFPPC_00416</name>
</gene>
<dbReference type="OrthoDB" id="435038at2759"/>
<dbReference type="Gene3D" id="1.10.1040.10">
    <property type="entry name" value="N-(1-d-carboxylethyl)-l-norvaline Dehydrogenase, domain 2"/>
    <property type="match status" value="1"/>
</dbReference>
<dbReference type="SUPFAM" id="SSF51735">
    <property type="entry name" value="NAD(P)-binding Rossmann-fold domains"/>
    <property type="match status" value="1"/>
</dbReference>
<dbReference type="KEGG" id="pchm:VFPPC_00416"/>
<dbReference type="InterPro" id="IPR013328">
    <property type="entry name" value="6PGD_dom2"/>
</dbReference>
<dbReference type="GO" id="GO:0016491">
    <property type="term" value="F:oxidoreductase activity"/>
    <property type="evidence" value="ECO:0007669"/>
    <property type="project" value="UniProtKB-KW"/>
</dbReference>
<dbReference type="InterPro" id="IPR006115">
    <property type="entry name" value="6PGDH_NADP-bd"/>
</dbReference>
<dbReference type="GO" id="GO:0000785">
    <property type="term" value="C:chromatin"/>
    <property type="evidence" value="ECO:0007669"/>
    <property type="project" value="TreeGrafter"/>
</dbReference>
<evidence type="ECO:0000259" key="2">
    <source>
        <dbReference type="Pfam" id="PF21761"/>
    </source>
</evidence>
<accession>A0A179G5J5</accession>
<feature type="domain" description="6-phosphogluconate dehydrogenase NADP-binding" evidence="1">
    <location>
        <begin position="5"/>
        <end position="158"/>
    </location>
</feature>
<dbReference type="AlphaFoldDB" id="A0A179G5J5"/>
<dbReference type="Gene3D" id="3.40.50.720">
    <property type="entry name" value="NAD(P)-binding Rossmann-like Domain"/>
    <property type="match status" value="1"/>
</dbReference>
<dbReference type="Pfam" id="PF03446">
    <property type="entry name" value="NAD_binding_2"/>
    <property type="match status" value="1"/>
</dbReference>
<dbReference type="GO" id="GO:0031491">
    <property type="term" value="F:nucleosome binding"/>
    <property type="evidence" value="ECO:0007669"/>
    <property type="project" value="TreeGrafter"/>
</dbReference>
<evidence type="ECO:0000313" key="3">
    <source>
        <dbReference type="EMBL" id="OAQ72439.1"/>
    </source>
</evidence>
<dbReference type="GO" id="GO:0140673">
    <property type="term" value="P:transcription elongation-coupled chromatin remodeling"/>
    <property type="evidence" value="ECO:0007669"/>
    <property type="project" value="TreeGrafter"/>
</dbReference>
<dbReference type="EMBL" id="LSBJ02000001">
    <property type="protein sequence ID" value="OAQ72439.1"/>
    <property type="molecule type" value="Genomic_DNA"/>
</dbReference>
<reference evidence="3 4" key="1">
    <citation type="journal article" date="2016" name="PLoS Pathog.">
        <title>Biosynthesis of antibiotic leucinostatins in bio-control fungus Purpureocillium lilacinum and their inhibition on phytophthora revealed by genome mining.</title>
        <authorList>
            <person name="Wang G."/>
            <person name="Liu Z."/>
            <person name="Lin R."/>
            <person name="Li E."/>
            <person name="Mao Z."/>
            <person name="Ling J."/>
            <person name="Yang Y."/>
            <person name="Yin W.B."/>
            <person name="Xie B."/>
        </authorList>
    </citation>
    <scope>NUCLEOTIDE SEQUENCE [LARGE SCALE GENOMIC DNA]</scope>
    <source>
        <strain evidence="3">170</strain>
    </source>
</reference>
<proteinExistence type="predicted"/>
<keyword evidence="4" id="KW-1185">Reference proteome</keyword>
<dbReference type="InterPro" id="IPR048666">
    <property type="entry name" value="RedAm-like_C"/>
</dbReference>
<comment type="caution">
    <text evidence="3">The sequence shown here is derived from an EMBL/GenBank/DDBJ whole genome shotgun (WGS) entry which is preliminary data.</text>
</comment>
<feature type="domain" description="NADPH-dependent reductive aminase-like C-terminal" evidence="2">
    <location>
        <begin position="165"/>
        <end position="291"/>
    </location>
</feature>
<dbReference type="STRING" id="1380566.A0A179G5J5"/>
<dbReference type="GO" id="GO:0003677">
    <property type="term" value="F:DNA binding"/>
    <property type="evidence" value="ECO:0007669"/>
    <property type="project" value="TreeGrafter"/>
</dbReference>
<dbReference type="GO" id="GO:0050661">
    <property type="term" value="F:NADP binding"/>
    <property type="evidence" value="ECO:0007669"/>
    <property type="project" value="InterPro"/>
</dbReference>
<organism evidence="3 4">
    <name type="scientific">Pochonia chlamydosporia 170</name>
    <dbReference type="NCBI Taxonomy" id="1380566"/>
    <lineage>
        <taxon>Eukaryota</taxon>
        <taxon>Fungi</taxon>
        <taxon>Dikarya</taxon>
        <taxon>Ascomycota</taxon>
        <taxon>Pezizomycotina</taxon>
        <taxon>Sordariomycetes</taxon>
        <taxon>Hypocreomycetidae</taxon>
        <taxon>Hypocreales</taxon>
        <taxon>Clavicipitaceae</taxon>
        <taxon>Pochonia</taxon>
    </lineage>
</organism>
<name>A0A179G5J5_METCM</name>
<sequence>MALQRISFIGIGNMGRALGQTLHKAGHPITIWNRTRDREQVNQLVELGAEFEHDAEAAIARSEGVIIICVLDYDTIYKALDNVSSFEGKTIVNLTNGSPQQATAAEQWFKQRQAKRYFDGAVMATPDLVGTPHSLLVYSGESEEVFTDVKSLLAPLGAAHYESPDSGSASRLDLAALATMYGMFSGAFIGMALLKRQKNLSGNREETKVTPGVSKVMIPFVSAIVPYMELLAKSMDEQTWNDSLGNPLGMQGTALQGILQACKEEGVDGSALESLSKNLQRAVKEQGGDGGIAIAGSYLLQ</sequence>
<dbReference type="Pfam" id="PF21761">
    <property type="entry name" value="RedAm-like_C"/>
    <property type="match status" value="1"/>
</dbReference>
<dbReference type="GeneID" id="28844431"/>
<dbReference type="PANTHER" id="PTHR43580">
    <property type="entry name" value="OXIDOREDUCTASE GLYR1-RELATED"/>
    <property type="match status" value="1"/>
</dbReference>